<sequence length="789" mass="87708">MARTPGTSKAAKTICLAAFGLLIAFPSFTPHAEAVLNGASEKEAFSTWSSEAFLERAGLGIYGPVEKVADKQRQSYQDKLYASLNVWDEEFLALYEKKDVYPAVSIAFAPGADETSFNFSWYSPKTNTPGVIEFAKAESGVPAEFPEGAASVQATLDKASFGFTAHEAEITGIEADSEYIYRLGDGKGNWSGPYSFKTRNTDSYNFLLMGDPQIGASGNPHEDRQGWENTLNKALEKFPDTSFIQSAGDQVDYRSSEKEFAAYFAPDALRRYPTATTVGNHDYNEYYEFHFNVPNQNPKLGNYDNSGGDYYFTYGDTLIMNLNSNNEKAKEHIQFMEETIAATAGQEFKWKFVVFHHSIYSAAAHSDSENIIKLRESLVPAIDELDIDAVLMGHDHSYVRTYQMKALQPLKNQMVQDGAAVNPEGTVYFTANSSSGSKYYGIEPETELYSAVREQLEETTFTNIDVTPTSLEFTTYRTDTLEAVDSYKIIKDPSIAVEIPALEKIALASTGTVLPTRATSFYPEVDLDVKGTNVEGTQYDILPDQVNYRSSPEGPLTFGKDGKVALADTAEPGEVKVWAEVAIGGKTFKSEELTLSIVDHEEQKVVEKNSEWSYLDDGSDQGTEWSEPEFDDSSWETGDAPLGYPEGDEHEGFGEIQTVVEFGPEEYDKYATTYFRTEFELADLSAVKDQGYIEFTVDDSVILYLNGEEIGRFNLPEGDISYDDYLYDVADKKLAEPGKVERIQLDQSLLANLVEGKNVLSAEVHQDDAQSSDLYWDMEMVIAVDPEND</sequence>
<dbReference type="InterPro" id="IPR029052">
    <property type="entry name" value="Metallo-depent_PP-like"/>
</dbReference>
<evidence type="ECO:0000313" key="7">
    <source>
        <dbReference type="Proteomes" id="UP001172054"/>
    </source>
</evidence>
<keyword evidence="6" id="KW-0378">Hydrolase</keyword>
<feature type="domain" description="Calcineurin-like phosphoesterase" evidence="4">
    <location>
        <begin position="206"/>
        <end position="398"/>
    </location>
</feature>
<dbReference type="InterPro" id="IPR004843">
    <property type="entry name" value="Calcineurin-like_PHP"/>
</dbReference>
<evidence type="ECO:0000256" key="3">
    <source>
        <dbReference type="SAM" id="SignalP"/>
    </source>
</evidence>
<evidence type="ECO:0000259" key="4">
    <source>
        <dbReference type="Pfam" id="PF00149"/>
    </source>
</evidence>
<evidence type="ECO:0000256" key="2">
    <source>
        <dbReference type="SAM" id="MobiDB-lite"/>
    </source>
</evidence>
<dbReference type="PANTHER" id="PTHR45867">
    <property type="entry name" value="PURPLE ACID PHOSPHATASE"/>
    <property type="match status" value="1"/>
</dbReference>
<dbReference type="SUPFAM" id="SSF49785">
    <property type="entry name" value="Galactose-binding domain-like"/>
    <property type="match status" value="1"/>
</dbReference>
<dbReference type="InterPro" id="IPR008979">
    <property type="entry name" value="Galactose-bd-like_sf"/>
</dbReference>
<dbReference type="PANTHER" id="PTHR45867:SF3">
    <property type="entry name" value="ACID PHOSPHATASE TYPE 7"/>
    <property type="match status" value="1"/>
</dbReference>
<dbReference type="InterPro" id="IPR008963">
    <property type="entry name" value="Purple_acid_Pase-like_N"/>
</dbReference>
<feature type="region of interest" description="Disordered" evidence="2">
    <location>
        <begin position="613"/>
        <end position="634"/>
    </location>
</feature>
<dbReference type="Pfam" id="PF16656">
    <property type="entry name" value="Pur_ac_phosph_N"/>
    <property type="match status" value="1"/>
</dbReference>
<dbReference type="SUPFAM" id="SSF49363">
    <property type="entry name" value="Purple acid phosphatase, N-terminal domain"/>
    <property type="match status" value="1"/>
</dbReference>
<dbReference type="Gene3D" id="2.60.120.260">
    <property type="entry name" value="Galactose-binding domain-like"/>
    <property type="match status" value="1"/>
</dbReference>
<accession>A0ABT8MS25</accession>
<dbReference type="Gene3D" id="3.60.21.10">
    <property type="match status" value="1"/>
</dbReference>
<keyword evidence="1 3" id="KW-0732">Signal</keyword>
<proteinExistence type="predicted"/>
<evidence type="ECO:0000259" key="5">
    <source>
        <dbReference type="Pfam" id="PF16656"/>
    </source>
</evidence>
<dbReference type="GO" id="GO:0016787">
    <property type="term" value="F:hydrolase activity"/>
    <property type="evidence" value="ECO:0007669"/>
    <property type="project" value="UniProtKB-KW"/>
</dbReference>
<reference evidence="6 7" key="1">
    <citation type="submission" date="2023-06" db="EMBL/GenBank/DDBJ databases">
        <title>Novel species in genus Planococcus.</title>
        <authorList>
            <person name="Ning S."/>
        </authorList>
    </citation>
    <scope>NUCLEOTIDE SEQUENCE [LARGE SCALE GENOMIC DNA]</scope>
    <source>
        <strain evidence="6 7">N064</strain>
    </source>
</reference>
<name>A0ABT8MS25_9BACL</name>
<evidence type="ECO:0000313" key="6">
    <source>
        <dbReference type="EMBL" id="MDN7227700.1"/>
    </source>
</evidence>
<keyword evidence="7" id="KW-1185">Reference proteome</keyword>
<dbReference type="EMBL" id="JAUJWW010000004">
    <property type="protein sequence ID" value="MDN7227700.1"/>
    <property type="molecule type" value="Genomic_DNA"/>
</dbReference>
<dbReference type="SUPFAM" id="SSF56300">
    <property type="entry name" value="Metallo-dependent phosphatases"/>
    <property type="match status" value="1"/>
</dbReference>
<dbReference type="RefSeq" id="WP_301726317.1">
    <property type="nucleotide sequence ID" value="NZ_JAUJWW010000004.1"/>
</dbReference>
<protein>
    <submittedName>
        <fullName evidence="6">Metallophosphoesterase family protein</fullName>
        <ecNumber evidence="6">3.1.-.-</ecNumber>
    </submittedName>
</protein>
<feature type="chain" id="PRO_5046863629" evidence="3">
    <location>
        <begin position="33"/>
        <end position="789"/>
    </location>
</feature>
<evidence type="ECO:0000256" key="1">
    <source>
        <dbReference type="ARBA" id="ARBA00022729"/>
    </source>
</evidence>
<dbReference type="Gene3D" id="2.60.40.380">
    <property type="entry name" value="Purple acid phosphatase-like, N-terminal"/>
    <property type="match status" value="1"/>
</dbReference>
<feature type="signal peptide" evidence="3">
    <location>
        <begin position="1"/>
        <end position="32"/>
    </location>
</feature>
<dbReference type="Pfam" id="PF00149">
    <property type="entry name" value="Metallophos"/>
    <property type="match status" value="1"/>
</dbReference>
<organism evidence="6 7">
    <name type="scientific">Planococcus liqunii</name>
    <dbReference type="NCBI Taxonomy" id="3058394"/>
    <lineage>
        <taxon>Bacteria</taxon>
        <taxon>Bacillati</taxon>
        <taxon>Bacillota</taxon>
        <taxon>Bacilli</taxon>
        <taxon>Bacillales</taxon>
        <taxon>Caryophanaceae</taxon>
        <taxon>Planococcus</taxon>
    </lineage>
</organism>
<feature type="domain" description="Purple acid phosphatase N-terminal" evidence="5">
    <location>
        <begin position="108"/>
        <end position="198"/>
    </location>
</feature>
<gene>
    <name evidence="6" type="ORF">QWY15_10370</name>
</gene>
<dbReference type="Proteomes" id="UP001172054">
    <property type="component" value="Unassembled WGS sequence"/>
</dbReference>
<dbReference type="InterPro" id="IPR015914">
    <property type="entry name" value="PAPs_N"/>
</dbReference>
<dbReference type="EC" id="3.1.-.-" evidence="6"/>
<comment type="caution">
    <text evidence="6">The sequence shown here is derived from an EMBL/GenBank/DDBJ whole genome shotgun (WGS) entry which is preliminary data.</text>
</comment>